<dbReference type="RefSeq" id="WP_416205140.1">
    <property type="nucleotide sequence ID" value="NZ_JBBKTX010000004.1"/>
</dbReference>
<proteinExistence type="predicted"/>
<dbReference type="Proteomes" id="UP001620597">
    <property type="component" value="Unassembled WGS sequence"/>
</dbReference>
<protein>
    <recommendedName>
        <fullName evidence="3">Nitrogen fixation protein</fullName>
    </recommendedName>
</protein>
<name>A0ABW8NFQ1_9GAMM</name>
<keyword evidence="2" id="KW-1185">Reference proteome</keyword>
<accession>A0ABW8NFQ1</accession>
<evidence type="ECO:0000313" key="1">
    <source>
        <dbReference type="EMBL" id="MFK4751764.1"/>
    </source>
</evidence>
<sequence>MTEPLIAVAIQEHGQLSPHAGRAVHWNVYVVSNGQPELVWSIHLSKTGSLHEWHVRGDGNRHPLHGVDIALCGSAGEGVARRLAERGTTLVATSESDPITAITAYLNSTLAPGLPHEEIECLDPEHRKAVSKN</sequence>
<dbReference type="InterPro" id="IPR036105">
    <property type="entry name" value="DiNase_FeMo-co_biosyn_sf"/>
</dbReference>
<gene>
    <name evidence="1" type="ORF">WG929_04985</name>
</gene>
<comment type="caution">
    <text evidence="1">The sequence shown here is derived from an EMBL/GenBank/DDBJ whole genome shotgun (WGS) entry which is preliminary data.</text>
</comment>
<dbReference type="Gene3D" id="3.30.420.130">
    <property type="entry name" value="Dinitrogenase iron-molybdenum cofactor biosynthesis domain"/>
    <property type="match status" value="1"/>
</dbReference>
<evidence type="ECO:0008006" key="3">
    <source>
        <dbReference type="Google" id="ProtNLM"/>
    </source>
</evidence>
<dbReference type="SUPFAM" id="SSF53146">
    <property type="entry name" value="Nitrogenase accessory factor-like"/>
    <property type="match status" value="1"/>
</dbReference>
<dbReference type="EMBL" id="JBBKTX010000004">
    <property type="protein sequence ID" value="MFK4751764.1"/>
    <property type="molecule type" value="Genomic_DNA"/>
</dbReference>
<organism evidence="1 2">
    <name type="scientific">Oceanobacter antarcticus</name>
    <dbReference type="NCBI Taxonomy" id="3133425"/>
    <lineage>
        <taxon>Bacteria</taxon>
        <taxon>Pseudomonadati</taxon>
        <taxon>Pseudomonadota</taxon>
        <taxon>Gammaproteobacteria</taxon>
        <taxon>Oceanospirillales</taxon>
        <taxon>Oceanospirillaceae</taxon>
        <taxon>Oceanobacter</taxon>
    </lineage>
</organism>
<evidence type="ECO:0000313" key="2">
    <source>
        <dbReference type="Proteomes" id="UP001620597"/>
    </source>
</evidence>
<reference evidence="1 2" key="1">
    <citation type="submission" date="2024-03" db="EMBL/GenBank/DDBJ databases">
        <title>High-quality draft genome sequence of Oceanobacter sp. wDCs-4.</title>
        <authorList>
            <person name="Dong C."/>
        </authorList>
    </citation>
    <scope>NUCLEOTIDE SEQUENCE [LARGE SCALE GENOMIC DNA]</scope>
    <source>
        <strain evidence="2">wDCs-4</strain>
    </source>
</reference>